<dbReference type="PANTHER" id="PTHR24422">
    <property type="entry name" value="CHEMOTAXIS PROTEIN METHYLTRANSFERASE"/>
    <property type="match status" value="1"/>
</dbReference>
<accession>A0A518AS88</accession>
<dbReference type="InterPro" id="IPR003661">
    <property type="entry name" value="HisK_dim/P_dom"/>
</dbReference>
<protein>
    <recommendedName>
        <fullName evidence="2">histidine kinase</fullName>
        <ecNumber evidence="2">2.7.13.3</ecNumber>
    </recommendedName>
</protein>
<dbReference type="GO" id="GO:0008984">
    <property type="term" value="F:protein-glutamate methylesterase activity"/>
    <property type="evidence" value="ECO:0007669"/>
    <property type="project" value="InterPro"/>
</dbReference>
<keyword evidence="4 15" id="KW-0808">Transferase</keyword>
<keyword evidence="7" id="KW-0472">Membrane</keyword>
<dbReference type="FunFam" id="1.10.287.130:FF:000001">
    <property type="entry name" value="Two-component sensor histidine kinase"/>
    <property type="match status" value="1"/>
</dbReference>
<evidence type="ECO:0000256" key="3">
    <source>
        <dbReference type="ARBA" id="ARBA00022553"/>
    </source>
</evidence>
<dbReference type="InterPro" id="IPR001789">
    <property type="entry name" value="Sig_transdc_resp-reg_receiver"/>
</dbReference>
<dbReference type="CDD" id="cd17580">
    <property type="entry name" value="REC_2_DhkD-like"/>
    <property type="match status" value="1"/>
</dbReference>
<dbReference type="InterPro" id="IPR000673">
    <property type="entry name" value="Sig_transdc_resp-reg_Me-estase"/>
</dbReference>
<dbReference type="SUPFAM" id="SSF47384">
    <property type="entry name" value="Homodimeric domain of signal transducing histidine kinase"/>
    <property type="match status" value="1"/>
</dbReference>
<feature type="domain" description="CheR-type methyltransferase" evidence="14">
    <location>
        <begin position="215"/>
        <end position="476"/>
    </location>
</feature>
<dbReference type="InterPro" id="IPR005467">
    <property type="entry name" value="His_kinase_dom"/>
</dbReference>
<dbReference type="InterPro" id="IPR035965">
    <property type="entry name" value="PAS-like_dom_sf"/>
</dbReference>
<dbReference type="InterPro" id="IPR036890">
    <property type="entry name" value="HATPase_C_sf"/>
</dbReference>
<dbReference type="InterPro" id="IPR000780">
    <property type="entry name" value="CheR_MeTrfase"/>
</dbReference>
<dbReference type="InterPro" id="IPR029063">
    <property type="entry name" value="SAM-dependent_MTases_sf"/>
</dbReference>
<evidence type="ECO:0000256" key="9">
    <source>
        <dbReference type="PROSITE-ProRule" id="PRU00169"/>
    </source>
</evidence>
<dbReference type="Pfam" id="PF01339">
    <property type="entry name" value="CheB_methylest"/>
    <property type="match status" value="1"/>
</dbReference>
<feature type="active site" evidence="8">
    <location>
        <position position="47"/>
    </location>
</feature>
<evidence type="ECO:0000313" key="15">
    <source>
        <dbReference type="EMBL" id="QDU57588.1"/>
    </source>
</evidence>
<dbReference type="InterPro" id="IPR035909">
    <property type="entry name" value="CheB_C"/>
</dbReference>
<keyword evidence="16" id="KW-1185">Reference proteome</keyword>
<dbReference type="Pfam" id="PF02518">
    <property type="entry name" value="HATPase_c"/>
    <property type="match status" value="1"/>
</dbReference>
<evidence type="ECO:0000256" key="4">
    <source>
        <dbReference type="ARBA" id="ARBA00022679"/>
    </source>
</evidence>
<dbReference type="Pfam" id="PF00512">
    <property type="entry name" value="HisKA"/>
    <property type="match status" value="1"/>
</dbReference>
<dbReference type="SUPFAM" id="SSF55785">
    <property type="entry name" value="PYP-like sensor domain (PAS domain)"/>
    <property type="match status" value="1"/>
</dbReference>
<dbReference type="InterPro" id="IPR022641">
    <property type="entry name" value="CheR_N"/>
</dbReference>
<organism evidence="15 16">
    <name type="scientific">Aeoliella mucimassa</name>
    <dbReference type="NCBI Taxonomy" id="2527972"/>
    <lineage>
        <taxon>Bacteria</taxon>
        <taxon>Pseudomonadati</taxon>
        <taxon>Planctomycetota</taxon>
        <taxon>Planctomycetia</taxon>
        <taxon>Pirellulales</taxon>
        <taxon>Lacipirellulaceae</taxon>
        <taxon>Aeoliella</taxon>
    </lineage>
</organism>
<dbReference type="InterPro" id="IPR003594">
    <property type="entry name" value="HATPase_dom"/>
</dbReference>
<dbReference type="KEGG" id="amuc:Pan181_38060"/>
<dbReference type="GO" id="GO:0008757">
    <property type="term" value="F:S-adenosylmethionine-dependent methyltransferase activity"/>
    <property type="evidence" value="ECO:0007669"/>
    <property type="project" value="InterPro"/>
</dbReference>
<dbReference type="AlphaFoldDB" id="A0A518AS88"/>
<feature type="active site" evidence="8">
    <location>
        <position position="139"/>
    </location>
</feature>
<sequence length="1211" mass="134776">MTEGDRQMPEPTHVVGIGASAGGLEAIQGIFQNMPINTGMSFVVVQHLSPDFNSLMREVLSRWTSLPVLEAESGMRLAANIIYLMPPKSEIVVVESCLLLKERDPQAPFSLPIDHFFRSLAQDLGGRSIAVVLSGTGSDGSRGVVDIHTAGGLVIAQNEETAKFFGMPRSAIETGVVDFALAPEDIPLAIEQYAADPPIADITDSLHAATSEQPNLQHILTRLRDAYGLDFGYYKLSTVVRRVERRMLMQELTHIADYIAHIDSHPDELELLYRDLLIGVTTFFRDRHAYEQLATKGIRSLIDNAEENSEVRVWVAGCATGEEAYSLAILFKEQLALYEKQVRIRLFATDVNQEFLDTASAGIYSEESLSEVIPSRIELYFRRDARGFRVSPELRESIVFARHNLTKDPPFTKIDLISCRNLLIYLQPHIQTKILSLFHFGLRTNGLLFLGASESTSELSDEFETLDTHWKLYEKKRDVRIAADKRWRSMTPNRSTQPNGLPSVSNKTTPFNDPLLLSTYDVLLESVMPPSLLISEEGSLLHTFGDAGKYLQTEHGRTTIDVYQRLVGDLRISVAAAVRKALNSESQVTYTGVAVDQSDSQELLDISALPIRDNRRGVHGVLVQFQPSHAAQHSPSPATLRSDNLSAEQVLALETELRFTKENLQATIEELESSNEELQAANEELVASNEELQSTNEELHSVNEELYTVNAEHQSKITELSELTRDMDNLLHSTEVHTVFLDSEMRIRKFTPKVADTFSFLPQDVGRRIDTFSHSIEVAELADRIEHVICTGEPFEQEVRIRDNGWFLLRILPYLDPEDVTTTRRSVLLTLVDITSLRQALEELEQSVKQRDRFLAMLSHELRNPLSTILNATHVLCSSNDDSSNEHAAKVIQRQSTHMSTLLDDLLDVSRVSQGKIQLQKHPFELQHAVKVAVEAVTTRYQKRRQQIHTHLPTSSVWIHGSEPRILQVITNLLTNASKYSPYDSFIDLSMETEDNEVIVSVRDHGVGIAKEHLEKVFELFEQADRTLDRADGGLGVGLTLVKSLVGLHGGSVAVTSDGEGKGSVFSFRLPTCEPDESAEVNECEPPTNAGIQKIVLVEDSVDASRMLAFLLEDAGFEVSTAPNGEQGLELIKQNQPEAAIIDIGLPGLSGYDVAKRLRADSSHHQPFLVALTGYGQPADRTNALSAGFDEHLVKPVDPDLLTRILGGRPT</sequence>
<reference evidence="15 16" key="1">
    <citation type="submission" date="2019-02" db="EMBL/GenBank/DDBJ databases">
        <title>Deep-cultivation of Planctomycetes and their phenomic and genomic characterization uncovers novel biology.</title>
        <authorList>
            <person name="Wiegand S."/>
            <person name="Jogler M."/>
            <person name="Boedeker C."/>
            <person name="Pinto D."/>
            <person name="Vollmers J."/>
            <person name="Rivas-Marin E."/>
            <person name="Kohn T."/>
            <person name="Peeters S.H."/>
            <person name="Heuer A."/>
            <person name="Rast P."/>
            <person name="Oberbeckmann S."/>
            <person name="Bunk B."/>
            <person name="Jeske O."/>
            <person name="Meyerdierks A."/>
            <person name="Storesund J.E."/>
            <person name="Kallscheuer N."/>
            <person name="Luecker S."/>
            <person name="Lage O.M."/>
            <person name="Pohl T."/>
            <person name="Merkel B.J."/>
            <person name="Hornburger P."/>
            <person name="Mueller R.-W."/>
            <person name="Bruemmer F."/>
            <person name="Labrenz M."/>
            <person name="Spormann A.M."/>
            <person name="Op den Camp H."/>
            <person name="Overmann J."/>
            <person name="Amann R."/>
            <person name="Jetten M.S.M."/>
            <person name="Mascher T."/>
            <person name="Medema M.H."/>
            <person name="Devos D.P."/>
            <person name="Kaster A.-K."/>
            <person name="Ovreas L."/>
            <person name="Rohde M."/>
            <person name="Galperin M.Y."/>
            <person name="Jogler C."/>
        </authorList>
    </citation>
    <scope>NUCLEOTIDE SEQUENCE [LARGE SCALE GENOMIC DNA]</scope>
    <source>
        <strain evidence="15 16">Pan181</strain>
    </source>
</reference>
<dbReference type="Gene3D" id="1.10.287.130">
    <property type="match status" value="1"/>
</dbReference>
<evidence type="ECO:0000256" key="8">
    <source>
        <dbReference type="PROSITE-ProRule" id="PRU00050"/>
    </source>
</evidence>
<dbReference type="RefSeq" id="WP_197528488.1">
    <property type="nucleotide sequence ID" value="NZ_CP036278.1"/>
</dbReference>
<dbReference type="SMART" id="SM00388">
    <property type="entry name" value="HisKA"/>
    <property type="match status" value="1"/>
</dbReference>
<dbReference type="Gene3D" id="3.40.50.150">
    <property type="entry name" value="Vaccinia Virus protein VP39"/>
    <property type="match status" value="1"/>
</dbReference>
<dbReference type="PANTHER" id="PTHR24422:SF27">
    <property type="entry name" value="PROTEIN-GLUTAMATE O-METHYLTRANSFERASE"/>
    <property type="match status" value="1"/>
</dbReference>
<dbReference type="PROSITE" id="PS50123">
    <property type="entry name" value="CHER"/>
    <property type="match status" value="1"/>
</dbReference>
<evidence type="ECO:0000259" key="12">
    <source>
        <dbReference type="PROSITE" id="PS50110"/>
    </source>
</evidence>
<dbReference type="SMART" id="SM00138">
    <property type="entry name" value="MeTrc"/>
    <property type="match status" value="1"/>
</dbReference>
<gene>
    <name evidence="15" type="primary">luxQ</name>
    <name evidence="15" type="ORF">Pan181_38060</name>
</gene>
<dbReference type="InterPro" id="IPR000014">
    <property type="entry name" value="PAS"/>
</dbReference>
<feature type="domain" description="Histidine kinase" evidence="11">
    <location>
        <begin position="857"/>
        <end position="1074"/>
    </location>
</feature>
<dbReference type="InterPro" id="IPR011006">
    <property type="entry name" value="CheY-like_superfamily"/>
</dbReference>
<evidence type="ECO:0000313" key="16">
    <source>
        <dbReference type="Proteomes" id="UP000315750"/>
    </source>
</evidence>
<dbReference type="PRINTS" id="PR00996">
    <property type="entry name" value="CHERMTFRASE"/>
</dbReference>
<evidence type="ECO:0000259" key="11">
    <source>
        <dbReference type="PROSITE" id="PS50109"/>
    </source>
</evidence>
<dbReference type="Gene3D" id="3.30.450.20">
    <property type="entry name" value="PAS domain"/>
    <property type="match status" value="1"/>
</dbReference>
<dbReference type="Pfam" id="PF01739">
    <property type="entry name" value="CheR"/>
    <property type="match status" value="1"/>
</dbReference>
<dbReference type="SMART" id="SM00448">
    <property type="entry name" value="REC"/>
    <property type="match status" value="1"/>
</dbReference>
<dbReference type="Gene3D" id="3.40.50.2300">
    <property type="match status" value="1"/>
</dbReference>
<dbReference type="Pfam" id="PF03705">
    <property type="entry name" value="CheR_N"/>
    <property type="match status" value="1"/>
</dbReference>
<dbReference type="GO" id="GO:0006935">
    <property type="term" value="P:chemotaxis"/>
    <property type="evidence" value="ECO:0007669"/>
    <property type="project" value="UniProtKB-UniRule"/>
</dbReference>
<proteinExistence type="predicted"/>
<dbReference type="EMBL" id="CP036278">
    <property type="protein sequence ID" value="QDU57588.1"/>
    <property type="molecule type" value="Genomic_DNA"/>
</dbReference>
<dbReference type="CDD" id="cd00130">
    <property type="entry name" value="PAS"/>
    <property type="match status" value="1"/>
</dbReference>
<evidence type="ECO:0000256" key="6">
    <source>
        <dbReference type="ARBA" id="ARBA00023012"/>
    </source>
</evidence>
<evidence type="ECO:0000256" key="7">
    <source>
        <dbReference type="ARBA" id="ARBA00023136"/>
    </source>
</evidence>
<dbReference type="InterPro" id="IPR050903">
    <property type="entry name" value="Bact_Chemotaxis_MeTrfase"/>
</dbReference>
<keyword evidence="6" id="KW-0902">Two-component regulatory system</keyword>
<dbReference type="SUPFAM" id="SSF47757">
    <property type="entry name" value="Chemotaxis receptor methyltransferase CheR, N-terminal domain"/>
    <property type="match status" value="1"/>
</dbReference>
<dbReference type="FunFam" id="3.30.565.10:FF:000006">
    <property type="entry name" value="Sensor histidine kinase WalK"/>
    <property type="match status" value="1"/>
</dbReference>
<feature type="domain" description="CheB-type methylesterase" evidence="13">
    <location>
        <begin position="9"/>
        <end position="197"/>
    </location>
</feature>
<keyword evidence="8" id="KW-0145">Chemotaxis</keyword>
<dbReference type="PROSITE" id="PS50109">
    <property type="entry name" value="HIS_KIN"/>
    <property type="match status" value="1"/>
</dbReference>
<evidence type="ECO:0000256" key="5">
    <source>
        <dbReference type="ARBA" id="ARBA00022777"/>
    </source>
</evidence>
<dbReference type="InterPro" id="IPR036097">
    <property type="entry name" value="HisK_dim/P_sf"/>
</dbReference>
<dbReference type="Proteomes" id="UP000315750">
    <property type="component" value="Chromosome"/>
</dbReference>
<keyword evidence="5 15" id="KW-0418">Kinase</keyword>
<dbReference type="InterPro" id="IPR022642">
    <property type="entry name" value="CheR_C"/>
</dbReference>
<evidence type="ECO:0000256" key="2">
    <source>
        <dbReference type="ARBA" id="ARBA00012438"/>
    </source>
</evidence>
<dbReference type="SUPFAM" id="SSF55874">
    <property type="entry name" value="ATPase domain of HSP90 chaperone/DNA topoisomerase II/histidine kinase"/>
    <property type="match status" value="1"/>
</dbReference>
<feature type="modified residue" description="4-aspartylphosphate" evidence="9">
    <location>
        <position position="1143"/>
    </location>
</feature>
<dbReference type="CDD" id="cd00082">
    <property type="entry name" value="HisKA"/>
    <property type="match status" value="1"/>
</dbReference>
<dbReference type="GO" id="GO:0000155">
    <property type="term" value="F:phosphorelay sensor kinase activity"/>
    <property type="evidence" value="ECO:0007669"/>
    <property type="project" value="InterPro"/>
</dbReference>
<dbReference type="PROSITE" id="PS50110">
    <property type="entry name" value="RESPONSE_REGULATORY"/>
    <property type="match status" value="1"/>
</dbReference>
<dbReference type="GO" id="GO:0005737">
    <property type="term" value="C:cytoplasm"/>
    <property type="evidence" value="ECO:0007669"/>
    <property type="project" value="InterPro"/>
</dbReference>
<dbReference type="Pfam" id="PF00072">
    <property type="entry name" value="Response_reg"/>
    <property type="match status" value="1"/>
</dbReference>
<dbReference type="SMART" id="SM00387">
    <property type="entry name" value="HATPase_c"/>
    <property type="match status" value="1"/>
</dbReference>
<dbReference type="GO" id="GO:0000156">
    <property type="term" value="F:phosphorelay response regulator activity"/>
    <property type="evidence" value="ECO:0007669"/>
    <property type="project" value="InterPro"/>
</dbReference>
<dbReference type="SUPFAM" id="SSF53335">
    <property type="entry name" value="S-adenosyl-L-methionine-dependent methyltransferases"/>
    <property type="match status" value="1"/>
</dbReference>
<keyword evidence="8" id="KW-0378">Hydrolase</keyword>
<feature type="coiled-coil region" evidence="10">
    <location>
        <begin position="650"/>
        <end position="705"/>
    </location>
</feature>
<evidence type="ECO:0000259" key="14">
    <source>
        <dbReference type="PROSITE" id="PS50123"/>
    </source>
</evidence>
<evidence type="ECO:0000256" key="1">
    <source>
        <dbReference type="ARBA" id="ARBA00000085"/>
    </source>
</evidence>
<dbReference type="SUPFAM" id="SSF52738">
    <property type="entry name" value="Methylesterase CheB, C-terminal domain"/>
    <property type="match status" value="1"/>
</dbReference>
<keyword evidence="3 9" id="KW-0597">Phosphoprotein</keyword>
<dbReference type="CDD" id="cd16434">
    <property type="entry name" value="CheB-CheR_fusion"/>
    <property type="match status" value="1"/>
</dbReference>
<dbReference type="Gene3D" id="3.30.565.10">
    <property type="entry name" value="Histidine kinase-like ATPase, C-terminal domain"/>
    <property type="match status" value="1"/>
</dbReference>
<evidence type="ECO:0000256" key="10">
    <source>
        <dbReference type="SAM" id="Coils"/>
    </source>
</evidence>
<dbReference type="SUPFAM" id="SSF52172">
    <property type="entry name" value="CheY-like"/>
    <property type="match status" value="1"/>
</dbReference>
<dbReference type="Pfam" id="PF13596">
    <property type="entry name" value="PAS_10"/>
    <property type="match status" value="1"/>
</dbReference>
<evidence type="ECO:0000259" key="13">
    <source>
        <dbReference type="PROSITE" id="PS50122"/>
    </source>
</evidence>
<dbReference type="PROSITE" id="PS50122">
    <property type="entry name" value="CHEB"/>
    <property type="match status" value="1"/>
</dbReference>
<comment type="catalytic activity">
    <reaction evidence="1">
        <text>ATP + protein L-histidine = ADP + protein N-phospho-L-histidine.</text>
        <dbReference type="EC" id="2.7.13.3"/>
    </reaction>
</comment>
<name>A0A518AS88_9BACT</name>
<dbReference type="EC" id="2.7.13.3" evidence="2"/>
<keyword evidence="10" id="KW-0175">Coiled coil</keyword>
<dbReference type="Gene3D" id="3.40.50.180">
    <property type="entry name" value="Methylesterase CheB, C-terminal domain"/>
    <property type="match status" value="1"/>
</dbReference>
<feature type="domain" description="Response regulatory" evidence="12">
    <location>
        <begin position="1094"/>
        <end position="1210"/>
    </location>
</feature>
<feature type="active site" evidence="8">
    <location>
        <position position="20"/>
    </location>
</feature>